<proteinExistence type="predicted"/>
<evidence type="ECO:0000313" key="3">
    <source>
        <dbReference type="Proteomes" id="UP000183832"/>
    </source>
</evidence>
<reference evidence="2 3" key="1">
    <citation type="submission" date="2015-04" db="EMBL/GenBank/DDBJ databases">
        <authorList>
            <person name="Syromyatnikov M.Y."/>
            <person name="Popov V.N."/>
        </authorList>
    </citation>
    <scope>NUCLEOTIDE SEQUENCE [LARGE SCALE GENOMIC DNA]</scope>
</reference>
<keyword evidence="1" id="KW-0732">Signal</keyword>
<accession>A0A1J1I8S4</accession>
<protein>
    <submittedName>
        <fullName evidence="2">CLUMA_CG010051, isoform A</fullName>
    </submittedName>
</protein>
<dbReference type="Proteomes" id="UP000183832">
    <property type="component" value="Unassembled WGS sequence"/>
</dbReference>
<organism evidence="2 3">
    <name type="scientific">Clunio marinus</name>
    <dbReference type="NCBI Taxonomy" id="568069"/>
    <lineage>
        <taxon>Eukaryota</taxon>
        <taxon>Metazoa</taxon>
        <taxon>Ecdysozoa</taxon>
        <taxon>Arthropoda</taxon>
        <taxon>Hexapoda</taxon>
        <taxon>Insecta</taxon>
        <taxon>Pterygota</taxon>
        <taxon>Neoptera</taxon>
        <taxon>Endopterygota</taxon>
        <taxon>Diptera</taxon>
        <taxon>Nematocera</taxon>
        <taxon>Chironomoidea</taxon>
        <taxon>Chironomidae</taxon>
        <taxon>Clunio</taxon>
    </lineage>
</organism>
<keyword evidence="3" id="KW-1185">Reference proteome</keyword>
<name>A0A1J1I8S4_9DIPT</name>
<evidence type="ECO:0000256" key="1">
    <source>
        <dbReference type="SAM" id="SignalP"/>
    </source>
</evidence>
<gene>
    <name evidence="2" type="ORF">CLUMA_CG010051</name>
</gene>
<dbReference type="AlphaFoldDB" id="A0A1J1I8S4"/>
<feature type="signal peptide" evidence="1">
    <location>
        <begin position="1"/>
        <end position="18"/>
    </location>
</feature>
<evidence type="ECO:0000313" key="2">
    <source>
        <dbReference type="EMBL" id="CRK96664.1"/>
    </source>
</evidence>
<feature type="chain" id="PRO_5012904669" evidence="1">
    <location>
        <begin position="19"/>
        <end position="174"/>
    </location>
</feature>
<dbReference type="OrthoDB" id="6629392at2759"/>
<sequence length="174" mass="17834">MQKLLFFVLLSLIACCLARPALQTDDNVSSTVPASVPYNEEIVVESSLNIRTKDKPRQKRQFGGFGQSSALANANAHNQYHGPGGFGANAANAGAQSFNSQGPLGGFGASAANSGSQGFHAGPGGITGSAGMSGSQTYNLPGGRNVNLAYGQGFSHANGNPSITHSNSLTYTKK</sequence>
<dbReference type="PROSITE" id="PS51257">
    <property type="entry name" value="PROKAR_LIPOPROTEIN"/>
    <property type="match status" value="1"/>
</dbReference>
<dbReference type="STRING" id="568069.A0A1J1I8S4"/>
<dbReference type="EMBL" id="CVRI01000044">
    <property type="protein sequence ID" value="CRK96664.1"/>
    <property type="molecule type" value="Genomic_DNA"/>
</dbReference>